<feature type="compositionally biased region" description="Basic and acidic residues" evidence="1">
    <location>
        <begin position="119"/>
        <end position="128"/>
    </location>
</feature>
<evidence type="ECO:0000313" key="3">
    <source>
        <dbReference type="EMBL" id="RCW70689.1"/>
    </source>
</evidence>
<feature type="transmembrane region" description="Helical" evidence="2">
    <location>
        <begin position="6"/>
        <end position="24"/>
    </location>
</feature>
<keyword evidence="2" id="KW-0812">Transmembrane</keyword>
<protein>
    <submittedName>
        <fullName evidence="3">Uncharacterized protein</fullName>
    </submittedName>
</protein>
<dbReference type="RefSeq" id="WP_114352681.1">
    <property type="nucleotide sequence ID" value="NZ_QPJJ01000006.1"/>
</dbReference>
<evidence type="ECO:0000256" key="1">
    <source>
        <dbReference type="SAM" id="MobiDB-lite"/>
    </source>
</evidence>
<reference evidence="3 4" key="1">
    <citation type="submission" date="2018-07" db="EMBL/GenBank/DDBJ databases">
        <title>Genomic Encyclopedia of Type Strains, Phase IV (KMG-IV): sequencing the most valuable type-strain genomes for metagenomic binning, comparative biology and taxonomic classification.</title>
        <authorList>
            <person name="Goeker M."/>
        </authorList>
    </citation>
    <scope>NUCLEOTIDE SEQUENCE [LARGE SCALE GENOMIC DNA]</scope>
    <source>
        <strain evidence="3 4">DSM 27696</strain>
    </source>
</reference>
<keyword evidence="2" id="KW-1133">Transmembrane helix</keyword>
<accession>A0A368XT81</accession>
<dbReference type="AlphaFoldDB" id="A0A368XT81"/>
<keyword evidence="4" id="KW-1185">Reference proteome</keyword>
<evidence type="ECO:0000313" key="4">
    <source>
        <dbReference type="Proteomes" id="UP000252585"/>
    </source>
</evidence>
<gene>
    <name evidence="3" type="ORF">DFR57_10686</name>
</gene>
<sequence length="167" mass="19267">MEYLLIAISFIIHLLTFILIKVLYGKLTKVDQVETSVNQQQKQLEDTLAVYLLEIQEENKALIQTIEKLEKSNNLEKRNNNDDVPVPSPKKNTPLKKEKAPSEAEENRSPIYSPPISNLKEEKVESSREAQIYHLHDLGYSIDEIAKKLNTGKTEVELILKFHQKKE</sequence>
<feature type="compositionally biased region" description="Basic and acidic residues" evidence="1">
    <location>
        <begin position="72"/>
        <end position="81"/>
    </location>
</feature>
<keyword evidence="2" id="KW-0472">Membrane</keyword>
<dbReference type="InterPro" id="IPR046118">
    <property type="entry name" value="DUF6115"/>
</dbReference>
<name>A0A368XT81_9BACI</name>
<dbReference type="EMBL" id="QPJJ01000006">
    <property type="protein sequence ID" value="RCW70689.1"/>
    <property type="molecule type" value="Genomic_DNA"/>
</dbReference>
<feature type="compositionally biased region" description="Basic and acidic residues" evidence="1">
    <location>
        <begin position="95"/>
        <end position="108"/>
    </location>
</feature>
<dbReference type="Pfam" id="PF19610">
    <property type="entry name" value="DUF6115"/>
    <property type="match status" value="1"/>
</dbReference>
<organism evidence="3 4">
    <name type="scientific">Saliterribacillus persicus</name>
    <dbReference type="NCBI Taxonomy" id="930114"/>
    <lineage>
        <taxon>Bacteria</taxon>
        <taxon>Bacillati</taxon>
        <taxon>Bacillota</taxon>
        <taxon>Bacilli</taxon>
        <taxon>Bacillales</taxon>
        <taxon>Bacillaceae</taxon>
        <taxon>Saliterribacillus</taxon>
    </lineage>
</organism>
<comment type="caution">
    <text evidence="3">The sequence shown here is derived from an EMBL/GenBank/DDBJ whole genome shotgun (WGS) entry which is preliminary data.</text>
</comment>
<evidence type="ECO:0000256" key="2">
    <source>
        <dbReference type="SAM" id="Phobius"/>
    </source>
</evidence>
<proteinExistence type="predicted"/>
<feature type="region of interest" description="Disordered" evidence="1">
    <location>
        <begin position="72"/>
        <end position="128"/>
    </location>
</feature>
<dbReference type="Proteomes" id="UP000252585">
    <property type="component" value="Unassembled WGS sequence"/>
</dbReference>
<dbReference type="OrthoDB" id="1708317at2"/>